<dbReference type="PROSITE" id="PS51987">
    <property type="entry name" value="GS_CATALYTIC"/>
    <property type="match status" value="1"/>
</dbReference>
<dbReference type="PANTHER" id="PTHR43785:SF12">
    <property type="entry name" value="TYPE-1 GLUTAMINE SYNTHETASE 2"/>
    <property type="match status" value="1"/>
</dbReference>
<dbReference type="GO" id="GO:0006542">
    <property type="term" value="P:glutamine biosynthetic process"/>
    <property type="evidence" value="ECO:0007669"/>
    <property type="project" value="TreeGrafter"/>
</dbReference>
<dbReference type="Pfam" id="PF00120">
    <property type="entry name" value="Gln-synt_C"/>
    <property type="match status" value="1"/>
</dbReference>
<comment type="cofactor">
    <cofactor evidence="1">
        <name>Mg(2+)</name>
        <dbReference type="ChEBI" id="CHEBI:18420"/>
    </cofactor>
</comment>
<organism evidence="5">
    <name type="scientific">marine sediment metagenome</name>
    <dbReference type="NCBI Taxonomy" id="412755"/>
    <lineage>
        <taxon>unclassified sequences</taxon>
        <taxon>metagenomes</taxon>
        <taxon>ecological metagenomes</taxon>
    </lineage>
</organism>
<dbReference type="SUPFAM" id="SSF55931">
    <property type="entry name" value="Glutamine synthetase/guanido kinase"/>
    <property type="match status" value="1"/>
</dbReference>
<keyword evidence="2" id="KW-0436">Ligase</keyword>
<dbReference type="PROSITE" id="PS00181">
    <property type="entry name" value="GLNA_ATP"/>
    <property type="match status" value="1"/>
</dbReference>
<accession>X0TPP7</accession>
<reference evidence="5" key="1">
    <citation type="journal article" date="2014" name="Front. Microbiol.">
        <title>High frequency of phylogenetically diverse reductive dehalogenase-homologous genes in deep subseafloor sedimentary metagenomes.</title>
        <authorList>
            <person name="Kawai M."/>
            <person name="Futagami T."/>
            <person name="Toyoda A."/>
            <person name="Takaki Y."/>
            <person name="Nishi S."/>
            <person name="Hori S."/>
            <person name="Arai W."/>
            <person name="Tsubouchi T."/>
            <person name="Morono Y."/>
            <person name="Uchiyama I."/>
            <person name="Ito T."/>
            <person name="Fujiyama A."/>
            <person name="Inagaki F."/>
            <person name="Takami H."/>
        </authorList>
    </citation>
    <scope>NUCLEOTIDE SEQUENCE</scope>
    <source>
        <strain evidence="5">Expedition CK06-06</strain>
    </source>
</reference>
<protein>
    <recommendedName>
        <fullName evidence="4">GS catalytic domain-containing protein</fullName>
    </recommendedName>
</protein>
<dbReference type="PANTHER" id="PTHR43785">
    <property type="entry name" value="GAMMA-GLUTAMYLPUTRESCINE SYNTHETASE"/>
    <property type="match status" value="1"/>
</dbReference>
<evidence type="ECO:0000313" key="5">
    <source>
        <dbReference type="EMBL" id="GAF95229.1"/>
    </source>
</evidence>
<name>X0TPP7_9ZZZZ</name>
<feature type="non-terminal residue" evidence="5">
    <location>
        <position position="279"/>
    </location>
</feature>
<dbReference type="SMART" id="SM01230">
    <property type="entry name" value="Gln-synt_C"/>
    <property type="match status" value="1"/>
</dbReference>
<proteinExistence type="predicted"/>
<feature type="non-terminal residue" evidence="5">
    <location>
        <position position="1"/>
    </location>
</feature>
<keyword evidence="3" id="KW-0460">Magnesium</keyword>
<dbReference type="InterPro" id="IPR014746">
    <property type="entry name" value="Gln_synth/guanido_kin_cat_dom"/>
</dbReference>
<dbReference type="InterPro" id="IPR008146">
    <property type="entry name" value="Gln_synth_cat_dom"/>
</dbReference>
<evidence type="ECO:0000256" key="1">
    <source>
        <dbReference type="ARBA" id="ARBA00001946"/>
    </source>
</evidence>
<evidence type="ECO:0000256" key="3">
    <source>
        <dbReference type="ARBA" id="ARBA00022842"/>
    </source>
</evidence>
<feature type="domain" description="GS catalytic" evidence="4">
    <location>
        <begin position="1"/>
        <end position="279"/>
    </location>
</feature>
<dbReference type="Gene3D" id="3.30.590.10">
    <property type="entry name" value="Glutamine synthetase/guanido kinase, catalytic domain"/>
    <property type="match status" value="1"/>
</dbReference>
<dbReference type="AlphaFoldDB" id="X0TPP7"/>
<dbReference type="InterPro" id="IPR027303">
    <property type="entry name" value="Gln_synth_gly_rich_site"/>
</dbReference>
<dbReference type="GO" id="GO:0004356">
    <property type="term" value="F:glutamine synthetase activity"/>
    <property type="evidence" value="ECO:0007669"/>
    <property type="project" value="InterPro"/>
</dbReference>
<sequence>FVEGVRVDIFLVLEEVGIHTYTTHHEAAAGQHEINFHYADAITTADRVISLKYVTKVIATKHELHASFMPKPLYGVAGSGMHTHHSLFTKKGENAFYDPDDKNQLSSVAHFFIAGLLKYVKEISAILTPTVNSYKRLVPGYEAPTYISWANRNRSALIRIPSKRGKGTRCELRNPDLSGNPYLQFAVMLAAGLEGIKEKLEPPAPVEKNIYSLSEQEREKHDIKHLPESLGHALSFMEESTLLRETLGEHIFNNFLHVKHEEWEDYRKQVTKWEIDHYL</sequence>
<evidence type="ECO:0000259" key="4">
    <source>
        <dbReference type="PROSITE" id="PS51987"/>
    </source>
</evidence>
<comment type="caution">
    <text evidence="5">The sequence shown here is derived from an EMBL/GenBank/DDBJ whole genome shotgun (WGS) entry which is preliminary data.</text>
</comment>
<dbReference type="EMBL" id="BARS01017192">
    <property type="protein sequence ID" value="GAF95229.1"/>
    <property type="molecule type" value="Genomic_DNA"/>
</dbReference>
<evidence type="ECO:0000256" key="2">
    <source>
        <dbReference type="ARBA" id="ARBA00022598"/>
    </source>
</evidence>
<gene>
    <name evidence="5" type="ORF">S01H1_28159</name>
</gene>